<proteinExistence type="predicted"/>
<keyword evidence="5" id="KW-1185">Reference proteome</keyword>
<dbReference type="STRING" id="225359.A0A2S4PS51"/>
<feature type="domain" description="H15" evidence="3">
    <location>
        <begin position="17"/>
        <end position="94"/>
    </location>
</feature>
<dbReference type="Gene3D" id="1.10.10.10">
    <property type="entry name" value="Winged helix-like DNA-binding domain superfamily/Winged helix DNA-binding domain"/>
    <property type="match status" value="1"/>
</dbReference>
<protein>
    <recommendedName>
        <fullName evidence="1">Histone H1</fullName>
    </recommendedName>
</protein>
<reference evidence="4 5" key="1">
    <citation type="submission" date="2017-10" db="EMBL/GenBank/DDBJ databases">
        <title>Development of genomic resources for the powdery mildew, Erysiphe pulchra.</title>
        <authorList>
            <person name="Wadl P.A."/>
            <person name="Mack B.M."/>
            <person name="Moore G."/>
            <person name="Beltz S.B."/>
        </authorList>
    </citation>
    <scope>NUCLEOTIDE SEQUENCE [LARGE SCALE GENOMIC DNA]</scope>
    <source>
        <strain evidence="4">Cflorida</strain>
    </source>
</reference>
<evidence type="ECO:0000313" key="4">
    <source>
        <dbReference type="EMBL" id="POS84859.1"/>
    </source>
</evidence>
<dbReference type="InterPro" id="IPR005818">
    <property type="entry name" value="Histone_H1/H5_H15"/>
</dbReference>
<evidence type="ECO:0000259" key="3">
    <source>
        <dbReference type="PROSITE" id="PS51504"/>
    </source>
</evidence>
<dbReference type="InterPro" id="IPR036388">
    <property type="entry name" value="WH-like_DNA-bd_sf"/>
</dbReference>
<gene>
    <name evidence="4" type="ORF">EPUL_002367</name>
</gene>
<comment type="caution">
    <text evidence="4">The sequence shown here is derived from an EMBL/GenBank/DDBJ whole genome shotgun (WGS) entry which is preliminary data.</text>
</comment>
<dbReference type="InterPro" id="IPR036390">
    <property type="entry name" value="WH_DNA-bd_sf"/>
</dbReference>
<accession>A0A2S4PS51</accession>
<dbReference type="AlphaFoldDB" id="A0A2S4PS51"/>
<dbReference type="OrthoDB" id="1110759at2759"/>
<dbReference type="EMBL" id="PEDP01000830">
    <property type="protein sequence ID" value="POS84859.1"/>
    <property type="molecule type" value="Genomic_DNA"/>
</dbReference>
<dbReference type="SMART" id="SM00526">
    <property type="entry name" value="H15"/>
    <property type="match status" value="1"/>
</dbReference>
<feature type="compositionally biased region" description="Polar residues" evidence="2">
    <location>
        <begin position="178"/>
        <end position="188"/>
    </location>
</feature>
<evidence type="ECO:0000313" key="5">
    <source>
        <dbReference type="Proteomes" id="UP000237438"/>
    </source>
</evidence>
<feature type="region of interest" description="Disordered" evidence="2">
    <location>
        <begin position="125"/>
        <end position="211"/>
    </location>
</feature>
<dbReference type="SUPFAM" id="SSF46785">
    <property type="entry name" value="Winged helix' DNA-binding domain"/>
    <property type="match status" value="1"/>
</dbReference>
<name>A0A2S4PS51_9PEZI</name>
<organism evidence="4 5">
    <name type="scientific">Erysiphe pulchra</name>
    <dbReference type="NCBI Taxonomy" id="225359"/>
    <lineage>
        <taxon>Eukaryota</taxon>
        <taxon>Fungi</taxon>
        <taxon>Dikarya</taxon>
        <taxon>Ascomycota</taxon>
        <taxon>Pezizomycotina</taxon>
        <taxon>Leotiomycetes</taxon>
        <taxon>Erysiphales</taxon>
        <taxon>Erysiphaceae</taxon>
        <taxon>Erysiphe</taxon>
    </lineage>
</organism>
<evidence type="ECO:0000256" key="2">
    <source>
        <dbReference type="SAM" id="MobiDB-lite"/>
    </source>
</evidence>
<dbReference type="Pfam" id="PF00538">
    <property type="entry name" value="Linker_histone"/>
    <property type="match status" value="1"/>
</dbReference>
<feature type="non-terminal residue" evidence="4">
    <location>
        <position position="211"/>
    </location>
</feature>
<dbReference type="CDD" id="cd00073">
    <property type="entry name" value="H15"/>
    <property type="match status" value="1"/>
</dbReference>
<evidence type="ECO:0000256" key="1">
    <source>
        <dbReference type="ARBA" id="ARBA00020833"/>
    </source>
</evidence>
<dbReference type="GO" id="GO:0003677">
    <property type="term" value="F:DNA binding"/>
    <property type="evidence" value="ECO:0007669"/>
    <property type="project" value="InterPro"/>
</dbReference>
<dbReference type="GO" id="GO:0006334">
    <property type="term" value="P:nucleosome assembly"/>
    <property type="evidence" value="ECO:0007669"/>
    <property type="project" value="InterPro"/>
</dbReference>
<dbReference type="GO" id="GO:0000786">
    <property type="term" value="C:nucleosome"/>
    <property type="evidence" value="ECO:0007669"/>
    <property type="project" value="InterPro"/>
</dbReference>
<dbReference type="Proteomes" id="UP000237438">
    <property type="component" value="Unassembled WGS sequence"/>
</dbReference>
<dbReference type="PROSITE" id="PS51504">
    <property type="entry name" value="H15"/>
    <property type="match status" value="1"/>
</dbReference>
<feature type="compositionally biased region" description="Basic residues" evidence="2">
    <location>
        <begin position="195"/>
        <end position="211"/>
    </location>
</feature>
<feature type="region of interest" description="Disordered" evidence="2">
    <location>
        <begin position="84"/>
        <end position="105"/>
    </location>
</feature>
<sequence length="211" mass="22787">MPSKTTTTKTRARPSADHVSYQDMIIDGIVTLKERNGSRIYSRVALKKYIKANHKNIVDGKMFDSLFNRALKSGVEKGIFAQPKGASGGTKLAKKEVKTSSSKPGSKLVDAKIVDKKTAEKKAVAPKKAVPVKKAVSRKADLSSTKSKPTILKPKVISKTKKPAKAEETSEVPAILSRTKSGRVTKSTPAPRKVIAPKKKTTPAKKATPKK</sequence>